<feature type="compositionally biased region" description="Basic and acidic residues" evidence="3">
    <location>
        <begin position="1"/>
        <end position="29"/>
    </location>
</feature>
<dbReference type="SMART" id="SM00462">
    <property type="entry name" value="PTB"/>
    <property type="match status" value="1"/>
</dbReference>
<evidence type="ECO:0000313" key="6">
    <source>
        <dbReference type="EMBL" id="EDQ87362.1"/>
    </source>
</evidence>
<evidence type="ECO:0000256" key="1">
    <source>
        <dbReference type="ARBA" id="ARBA00022999"/>
    </source>
</evidence>
<name>A9V5F5_MONBE</name>
<dbReference type="EMBL" id="CH991560">
    <property type="protein sequence ID" value="EDQ87362.1"/>
    <property type="molecule type" value="Genomic_DNA"/>
</dbReference>
<feature type="region of interest" description="Disordered" evidence="3">
    <location>
        <begin position="383"/>
        <end position="428"/>
    </location>
</feature>
<dbReference type="PRINTS" id="PR00401">
    <property type="entry name" value="SH2DOMAIN"/>
</dbReference>
<organism evidence="6 7">
    <name type="scientific">Monosiga brevicollis</name>
    <name type="common">Choanoflagellate</name>
    <dbReference type="NCBI Taxonomy" id="81824"/>
    <lineage>
        <taxon>Eukaryota</taxon>
        <taxon>Choanoflagellata</taxon>
        <taxon>Craspedida</taxon>
        <taxon>Salpingoecidae</taxon>
        <taxon>Monosiga</taxon>
    </lineage>
</organism>
<sequence>MYLLEAKKKAEREEKEREARERRRAERDRRHQPRESPAASEAMRAHQQAEIQRQEQAMLVEAMRQSKLQAEADERRRQAHQNQQPRAALPGRSPGHAAGHAAAQARSHSPRSRSPNPPHNGSAPLRAADMPRPERLTTPNHGQRPTARSTSPRANVQPLSRAPMDMASPHSGQRSNPHAAAPSPRPSPSAAPDTAHEHVQQAEANWKDVRIPCHYVGTFEVGSGEVDRGMVKKGVEVMDEYAANARPTDFLMTLKGIRIVDKTNQQVAMAHALQRISMSSIVSEKRLFGLVAKNPGTKDKYCHVFKMARSQHTETAQALLSKAFKLAFAKNRSLKAMPSGANAAASPAPTGPPAAAQPRPQPSAPNQEDHRRWAKQNQLVGLRQVQESSRHPSPALSPAEHQPKPPTAPTEQPAAAQPSERIQVHRGRDLALQPVLSLDDEQDDMGLGENYLQEAPWYQAGLPREIAVELLAMSEDGAFIVRDSQSQKGCYALTMKAHGEIKNFIIKAIPEGYIIGAAADGERPYASLAELILAHAERRGVLPMVLSLDTDNKLYNEANGAGAGDEEEESYVHPDYQSVLPLADMLG</sequence>
<dbReference type="Pfam" id="PF00640">
    <property type="entry name" value="PID"/>
    <property type="match status" value="1"/>
</dbReference>
<feature type="domain" description="SH2" evidence="5">
    <location>
        <begin position="457"/>
        <end position="558"/>
    </location>
</feature>
<dbReference type="Gene3D" id="2.30.29.30">
    <property type="entry name" value="Pleckstrin-homology domain (PH domain)/Phosphotyrosine-binding domain (PTB)"/>
    <property type="match status" value="1"/>
</dbReference>
<dbReference type="InterPro" id="IPR011993">
    <property type="entry name" value="PH-like_dom_sf"/>
</dbReference>
<dbReference type="OMA" id="RHIALEC"/>
<evidence type="ECO:0000259" key="5">
    <source>
        <dbReference type="PROSITE" id="PS50001"/>
    </source>
</evidence>
<dbReference type="InterPro" id="IPR000980">
    <property type="entry name" value="SH2"/>
</dbReference>
<feature type="region of interest" description="Disordered" evidence="3">
    <location>
        <begin position="338"/>
        <end position="371"/>
    </location>
</feature>
<feature type="compositionally biased region" description="Low complexity" evidence="3">
    <location>
        <begin position="338"/>
        <end position="358"/>
    </location>
</feature>
<evidence type="ECO:0000313" key="7">
    <source>
        <dbReference type="Proteomes" id="UP000001357"/>
    </source>
</evidence>
<evidence type="ECO:0000256" key="3">
    <source>
        <dbReference type="SAM" id="MobiDB-lite"/>
    </source>
</evidence>
<reference evidence="6 7" key="1">
    <citation type="journal article" date="2008" name="Nature">
        <title>The genome of the choanoflagellate Monosiga brevicollis and the origin of metazoans.</title>
        <authorList>
            <consortium name="JGI Sequencing"/>
            <person name="King N."/>
            <person name="Westbrook M.J."/>
            <person name="Young S.L."/>
            <person name="Kuo A."/>
            <person name="Abedin M."/>
            <person name="Chapman J."/>
            <person name="Fairclough S."/>
            <person name="Hellsten U."/>
            <person name="Isogai Y."/>
            <person name="Letunic I."/>
            <person name="Marr M."/>
            <person name="Pincus D."/>
            <person name="Putnam N."/>
            <person name="Rokas A."/>
            <person name="Wright K.J."/>
            <person name="Zuzow R."/>
            <person name="Dirks W."/>
            <person name="Good M."/>
            <person name="Goodstein D."/>
            <person name="Lemons D."/>
            <person name="Li W."/>
            <person name="Lyons J.B."/>
            <person name="Morris A."/>
            <person name="Nichols S."/>
            <person name="Richter D.J."/>
            <person name="Salamov A."/>
            <person name="Bork P."/>
            <person name="Lim W.A."/>
            <person name="Manning G."/>
            <person name="Miller W.T."/>
            <person name="McGinnis W."/>
            <person name="Shapiro H."/>
            <person name="Tjian R."/>
            <person name="Grigoriev I.V."/>
            <person name="Rokhsar D."/>
        </authorList>
    </citation>
    <scope>NUCLEOTIDE SEQUENCE [LARGE SCALE GENOMIC DNA]</scope>
    <source>
        <strain evidence="7">MX1 / ATCC 50154</strain>
    </source>
</reference>
<dbReference type="GeneID" id="5893232"/>
<dbReference type="Proteomes" id="UP000001357">
    <property type="component" value="Unassembled WGS sequence"/>
</dbReference>
<dbReference type="SUPFAM" id="SSF55550">
    <property type="entry name" value="SH2 domain"/>
    <property type="match status" value="1"/>
</dbReference>
<dbReference type="Gene3D" id="3.30.505.10">
    <property type="entry name" value="SH2 domain"/>
    <property type="match status" value="1"/>
</dbReference>
<dbReference type="RefSeq" id="XP_001747975.1">
    <property type="nucleotide sequence ID" value="XM_001747923.1"/>
</dbReference>
<dbReference type="PANTHER" id="PTHR15832:SF2">
    <property type="entry name" value="SH2 DOMAIN-CONTAINING PROTEIN"/>
    <property type="match status" value="1"/>
</dbReference>
<feature type="compositionally biased region" description="Low complexity" evidence="3">
    <location>
        <begin position="90"/>
        <end position="107"/>
    </location>
</feature>
<dbReference type="AlphaFoldDB" id="A9V5F5"/>
<evidence type="ECO:0000256" key="2">
    <source>
        <dbReference type="PROSITE-ProRule" id="PRU00191"/>
    </source>
</evidence>
<dbReference type="KEGG" id="mbr:MONBRDRAFT_27493"/>
<evidence type="ECO:0008006" key="8">
    <source>
        <dbReference type="Google" id="ProtNLM"/>
    </source>
</evidence>
<proteinExistence type="predicted"/>
<dbReference type="SUPFAM" id="SSF50729">
    <property type="entry name" value="PH domain-like"/>
    <property type="match status" value="1"/>
</dbReference>
<keyword evidence="1 2" id="KW-0727">SH2 domain</keyword>
<keyword evidence="7" id="KW-1185">Reference proteome</keyword>
<dbReference type="PANTHER" id="PTHR15832">
    <property type="entry name" value="SHC (SRC HOMOLOGY DOMAIN C-TERMINAL) ADAPTOR HOMOLOG"/>
    <property type="match status" value="1"/>
</dbReference>
<dbReference type="Pfam" id="PF00017">
    <property type="entry name" value="SH2"/>
    <property type="match status" value="1"/>
</dbReference>
<feature type="compositionally biased region" description="Low complexity" evidence="3">
    <location>
        <begin position="409"/>
        <end position="418"/>
    </location>
</feature>
<dbReference type="InParanoid" id="A9V5F5"/>
<feature type="compositionally biased region" description="Polar residues" evidence="3">
    <location>
        <begin position="137"/>
        <end position="158"/>
    </location>
</feature>
<dbReference type="InterPro" id="IPR036860">
    <property type="entry name" value="SH2_dom_sf"/>
</dbReference>
<feature type="region of interest" description="Disordered" evidence="3">
    <location>
        <begin position="1"/>
        <end position="202"/>
    </location>
</feature>
<accession>A9V5F5</accession>
<dbReference type="CDD" id="cd00173">
    <property type="entry name" value="SH2"/>
    <property type="match status" value="1"/>
</dbReference>
<dbReference type="SMART" id="SM00252">
    <property type="entry name" value="SH2"/>
    <property type="match status" value="1"/>
</dbReference>
<evidence type="ECO:0000259" key="4">
    <source>
        <dbReference type="PROSITE" id="PS01179"/>
    </source>
</evidence>
<dbReference type="PROSITE" id="PS50001">
    <property type="entry name" value="SH2"/>
    <property type="match status" value="1"/>
</dbReference>
<gene>
    <name evidence="6" type="ORF">MONBRDRAFT_27493</name>
</gene>
<dbReference type="PROSITE" id="PS01179">
    <property type="entry name" value="PID"/>
    <property type="match status" value="1"/>
</dbReference>
<feature type="domain" description="PID" evidence="4">
    <location>
        <begin position="215"/>
        <end position="330"/>
    </location>
</feature>
<protein>
    <recommendedName>
        <fullName evidence="8">SH2 domain-containing protein</fullName>
    </recommendedName>
</protein>
<dbReference type="InterPro" id="IPR006020">
    <property type="entry name" value="PTB/PI_dom"/>
</dbReference>